<name>U6H6R1_9BETA</name>
<feature type="region of interest" description="Disordered" evidence="1">
    <location>
        <begin position="341"/>
        <end position="374"/>
    </location>
</feature>
<protein>
    <submittedName>
        <fullName evidence="2">GP74</fullName>
    </submittedName>
</protein>
<sequence length="374" mass="42153">MTWILVLFLCPLLAAVYTSPKSTNVIEQFISRFNGFMKNITVTYNSKWIQAAPMNGSVIPIWYPKSVTNIRHHFLAYYDNATQTIQLAGPHCTTVPSPSCLDTMLAVSADHRGTSTCNLTTYNAQLYNIPRWTVKLRLPSGGFYHLNSDDLIYMALSVSVASRREFDVCAGGGSYLTALSKNLFQLSPQLRSNWTLTKSFFRKLKRLQQANRTIEEEPKKSRNRKNDTGAVKNETWIPPVSANAFLGFNFYLYGMLYKSSLCHTGRSNSYISTNATLNDMRLSLLQNVSWADDSLNETLINTTLVHGYVQSLVLERNITNNTHPLYNTRFVRVSRELGTDDFRHSPYPSRPTTNEHPLVTSGGLAGKRPVTTVP</sequence>
<reference evidence="2 3" key="1">
    <citation type="submission" date="2013-09" db="EMBL/GenBank/DDBJ databases">
        <authorList>
            <person name="Sundararajan A."/>
        </authorList>
    </citation>
    <scope>NUCLEOTIDE SEQUENCE [LARGE SCALE GENOMIC DNA]</scope>
    <source>
        <strain evidence="2">CIDMTR</strain>
    </source>
</reference>
<evidence type="ECO:0000313" key="3">
    <source>
        <dbReference type="Proteomes" id="UP000163196"/>
    </source>
</evidence>
<accession>U6H6R1</accession>
<reference evidence="2 3" key="2">
    <citation type="submission" date="2013-11" db="EMBL/GenBank/DDBJ databases">
        <title>Genome sequence of a novel, newly isolated strain of guinea pig cytomegalovirus: CIDMTR strain.</title>
        <authorList>
            <person name="Schleiss M.R."/>
            <person name="Hernandez-Alvarado N."/>
            <person name="Ramaraj T."/>
            <person name="Crow J.A."/>
        </authorList>
    </citation>
    <scope>NUCLEOTIDE SEQUENCE [LARGE SCALE GENOMIC DNA]</scope>
    <source>
        <strain evidence="2">CIDMTR</strain>
    </source>
</reference>
<dbReference type="Pfam" id="PF07982">
    <property type="entry name" value="Herpes_UL74"/>
    <property type="match status" value="1"/>
</dbReference>
<evidence type="ECO:0000256" key="1">
    <source>
        <dbReference type="SAM" id="MobiDB-lite"/>
    </source>
</evidence>
<organism evidence="2 3">
    <name type="scientific">Caviid herpesvirus 2 str. CIDMTR</name>
    <dbReference type="NCBI Taxonomy" id="1415526"/>
    <lineage>
        <taxon>Viruses</taxon>
        <taxon>Duplodnaviria</taxon>
        <taxon>Heunggongvirae</taxon>
        <taxon>Peploviricota</taxon>
        <taxon>Herviviricetes</taxon>
        <taxon>Herpesvirales</taxon>
        <taxon>Orthoherpesviridae</taxon>
        <taxon>Betaherpesvirinae</taxon>
        <taxon>Quwivirus</taxon>
        <taxon>Quwivirus caviidbeta2</taxon>
    </lineage>
</organism>
<proteinExistence type="predicted"/>
<evidence type="ECO:0000313" key="2">
    <source>
        <dbReference type="EMBL" id="CDI95409.1"/>
    </source>
</evidence>
<dbReference type="Proteomes" id="UP000163196">
    <property type="component" value="Genome"/>
</dbReference>
<dbReference type="InterPro" id="IPR012564">
    <property type="entry name" value="Herpes_UL74"/>
</dbReference>
<dbReference type="EMBL" id="HG531783">
    <property type="protein sequence ID" value="CDI95409.1"/>
    <property type="molecule type" value="Genomic_DNA"/>
</dbReference>